<dbReference type="Pfam" id="PF02771">
    <property type="entry name" value="Acyl-CoA_dh_N"/>
    <property type="match status" value="1"/>
</dbReference>
<dbReference type="EMBL" id="JBHTLX010000012">
    <property type="protein sequence ID" value="MFD1248093.1"/>
    <property type="molecule type" value="Genomic_DNA"/>
</dbReference>
<organism evidence="11 12">
    <name type="scientific">Nocardioides ginsengisoli</name>
    <dbReference type="NCBI Taxonomy" id="363868"/>
    <lineage>
        <taxon>Bacteria</taxon>
        <taxon>Bacillati</taxon>
        <taxon>Actinomycetota</taxon>
        <taxon>Actinomycetes</taxon>
        <taxon>Propionibacteriales</taxon>
        <taxon>Nocardioidaceae</taxon>
        <taxon>Nocardioides</taxon>
    </lineage>
</organism>
<evidence type="ECO:0000256" key="6">
    <source>
        <dbReference type="ARBA" id="ARBA00023002"/>
    </source>
</evidence>
<comment type="similarity">
    <text evidence="2 7">Belongs to the acyl-CoA dehydrogenase family.</text>
</comment>
<dbReference type="Gene3D" id="2.40.110.10">
    <property type="entry name" value="Butyryl-CoA Dehydrogenase, subunit A, domain 2"/>
    <property type="match status" value="1"/>
</dbReference>
<evidence type="ECO:0000313" key="12">
    <source>
        <dbReference type="Proteomes" id="UP001597229"/>
    </source>
</evidence>
<keyword evidence="12" id="KW-1185">Reference proteome</keyword>
<dbReference type="InterPro" id="IPR050741">
    <property type="entry name" value="Acyl-CoA_dehydrogenase"/>
</dbReference>
<dbReference type="InterPro" id="IPR013786">
    <property type="entry name" value="AcylCoA_DH/ox_N"/>
</dbReference>
<dbReference type="Gene3D" id="1.20.140.10">
    <property type="entry name" value="Butyryl-CoA Dehydrogenase, subunit A, domain 3"/>
    <property type="match status" value="1"/>
</dbReference>
<dbReference type="Proteomes" id="UP001597229">
    <property type="component" value="Unassembled WGS sequence"/>
</dbReference>
<dbReference type="RefSeq" id="WP_367918642.1">
    <property type="nucleotide sequence ID" value="NZ_BAABAC010000013.1"/>
</dbReference>
<comment type="subunit">
    <text evidence="3">Homodimer.</text>
</comment>
<evidence type="ECO:0000259" key="8">
    <source>
        <dbReference type="Pfam" id="PF00441"/>
    </source>
</evidence>
<feature type="domain" description="Acyl-CoA dehydrogenase/oxidase N-terminal" evidence="10">
    <location>
        <begin position="17"/>
        <end position="137"/>
    </location>
</feature>
<sequence length="421" mass="46243">MTGPSPMYPAYAAPSEQAMRLYEEMKRFLAEDVLPAEESYERHREQAGPDDHTVPPVVEELKVKARARGLWNLFLPSESGLTQLEYAPIAELSGWSLELAPEAINCQAPDTGNMELLHLVGTDEQKQRWLRPLLDGEIRSAFAMTEPAVASSDATNVETRIERDGDEYLINGRKWWITGAADPRCQVLIVMGKTDPEAATHRQQSMVIVPVDTPGVAIKRSYPVFGRQDQHGHTVIEFTDARVPVGNLLGEEGGGFAAAQMRLGPGRIHHVMRALGAGERALAMMVDRAKTRTAFGGLLAEQSAVREKIAESRVELDQARALCHLAAHTVDTEGNKGARHLIAAAKIAVPRAVLSVIDRSIQLHGAAGISDATPLAALWGWHRAMRIFDGPDEAHLTTLGRAELTREPLFQLPPARHDQFR</sequence>
<comment type="caution">
    <text evidence="11">The sequence shown here is derived from an EMBL/GenBank/DDBJ whole genome shotgun (WGS) entry which is preliminary data.</text>
</comment>
<evidence type="ECO:0000256" key="2">
    <source>
        <dbReference type="ARBA" id="ARBA00009347"/>
    </source>
</evidence>
<feature type="domain" description="Acyl-CoA dehydrogenase/oxidase C-terminal" evidence="8">
    <location>
        <begin position="253"/>
        <end position="402"/>
    </location>
</feature>
<dbReference type="SUPFAM" id="SSF47203">
    <property type="entry name" value="Acyl-CoA dehydrogenase C-terminal domain-like"/>
    <property type="match status" value="1"/>
</dbReference>
<evidence type="ECO:0000313" key="11">
    <source>
        <dbReference type="EMBL" id="MFD1248093.1"/>
    </source>
</evidence>
<dbReference type="InterPro" id="IPR036250">
    <property type="entry name" value="AcylCo_DH-like_C"/>
</dbReference>
<dbReference type="InterPro" id="IPR046373">
    <property type="entry name" value="Acyl-CoA_Oxase/DH_mid-dom_sf"/>
</dbReference>
<keyword evidence="5 7" id="KW-0274">FAD</keyword>
<evidence type="ECO:0000256" key="7">
    <source>
        <dbReference type="RuleBase" id="RU362125"/>
    </source>
</evidence>
<name>A0ABW3W0X6_9ACTN</name>
<proteinExistence type="inferred from homology"/>
<dbReference type="Gene3D" id="1.10.540.10">
    <property type="entry name" value="Acyl-CoA dehydrogenase/oxidase, N-terminal domain"/>
    <property type="match status" value="1"/>
</dbReference>
<reference evidence="12" key="1">
    <citation type="journal article" date="2019" name="Int. J. Syst. Evol. Microbiol.">
        <title>The Global Catalogue of Microorganisms (GCM) 10K type strain sequencing project: providing services to taxonomists for standard genome sequencing and annotation.</title>
        <authorList>
            <consortium name="The Broad Institute Genomics Platform"/>
            <consortium name="The Broad Institute Genome Sequencing Center for Infectious Disease"/>
            <person name="Wu L."/>
            <person name="Ma J."/>
        </authorList>
    </citation>
    <scope>NUCLEOTIDE SEQUENCE [LARGE SCALE GENOMIC DNA]</scope>
    <source>
        <strain evidence="12">CCUG 52478</strain>
    </source>
</reference>
<dbReference type="Pfam" id="PF00441">
    <property type="entry name" value="Acyl-CoA_dh_1"/>
    <property type="match status" value="1"/>
</dbReference>
<dbReference type="PANTHER" id="PTHR48083:SF13">
    <property type="entry name" value="ACYL-COA DEHYDROGENASE FAMILY MEMBER 11"/>
    <property type="match status" value="1"/>
</dbReference>
<dbReference type="InterPro" id="IPR006091">
    <property type="entry name" value="Acyl-CoA_Oxase/DH_mid-dom"/>
</dbReference>
<dbReference type="InterPro" id="IPR009100">
    <property type="entry name" value="AcylCoA_DH/oxidase_NM_dom_sf"/>
</dbReference>
<keyword evidence="4 7" id="KW-0285">Flavoprotein</keyword>
<protein>
    <submittedName>
        <fullName evidence="11">Acyl-CoA dehydrogenase family protein</fullName>
    </submittedName>
</protein>
<feature type="domain" description="Acyl-CoA oxidase/dehydrogenase middle" evidence="9">
    <location>
        <begin position="141"/>
        <end position="238"/>
    </location>
</feature>
<dbReference type="InterPro" id="IPR037069">
    <property type="entry name" value="AcylCoA_DH/ox_N_sf"/>
</dbReference>
<evidence type="ECO:0000259" key="10">
    <source>
        <dbReference type="Pfam" id="PF02771"/>
    </source>
</evidence>
<gene>
    <name evidence="11" type="ORF">ACFQ3F_09855</name>
</gene>
<comment type="cofactor">
    <cofactor evidence="1 7">
        <name>FAD</name>
        <dbReference type="ChEBI" id="CHEBI:57692"/>
    </cofactor>
</comment>
<dbReference type="PANTHER" id="PTHR48083">
    <property type="entry name" value="MEDIUM-CHAIN SPECIFIC ACYL-COA DEHYDROGENASE, MITOCHONDRIAL-RELATED"/>
    <property type="match status" value="1"/>
</dbReference>
<evidence type="ECO:0000256" key="5">
    <source>
        <dbReference type="ARBA" id="ARBA00022827"/>
    </source>
</evidence>
<accession>A0ABW3W0X6</accession>
<evidence type="ECO:0000256" key="4">
    <source>
        <dbReference type="ARBA" id="ARBA00022630"/>
    </source>
</evidence>
<evidence type="ECO:0000256" key="1">
    <source>
        <dbReference type="ARBA" id="ARBA00001974"/>
    </source>
</evidence>
<dbReference type="InterPro" id="IPR009075">
    <property type="entry name" value="AcylCo_DH/oxidase_C"/>
</dbReference>
<keyword evidence="6 7" id="KW-0560">Oxidoreductase</keyword>
<evidence type="ECO:0000259" key="9">
    <source>
        <dbReference type="Pfam" id="PF02770"/>
    </source>
</evidence>
<dbReference type="Pfam" id="PF02770">
    <property type="entry name" value="Acyl-CoA_dh_M"/>
    <property type="match status" value="1"/>
</dbReference>
<dbReference type="SUPFAM" id="SSF56645">
    <property type="entry name" value="Acyl-CoA dehydrogenase NM domain-like"/>
    <property type="match status" value="1"/>
</dbReference>
<evidence type="ECO:0000256" key="3">
    <source>
        <dbReference type="ARBA" id="ARBA00011738"/>
    </source>
</evidence>